<gene>
    <name evidence="2" type="ORF">TE42_04690</name>
</gene>
<evidence type="ECO:0000313" key="3">
    <source>
        <dbReference type="Proteomes" id="UP000035067"/>
    </source>
</evidence>
<dbReference type="EMBL" id="JXQG01000021">
    <property type="protein sequence ID" value="KKZ12436.1"/>
    <property type="molecule type" value="Genomic_DNA"/>
</dbReference>
<dbReference type="Proteomes" id="UP000035067">
    <property type="component" value="Unassembled WGS sequence"/>
</dbReference>
<dbReference type="PATRIC" id="fig|1604020.3.peg.353"/>
<protein>
    <submittedName>
        <fullName evidence="2">Uncharacterized protein</fullName>
    </submittedName>
</protein>
<name>A0A0G2HL76_9SYNE</name>
<proteinExistence type="predicted"/>
<evidence type="ECO:0000256" key="1">
    <source>
        <dbReference type="SAM" id="MobiDB-lite"/>
    </source>
</evidence>
<comment type="caution">
    <text evidence="2">The sequence shown here is derived from an EMBL/GenBank/DDBJ whole genome shotgun (WGS) entry which is preliminary data.</text>
</comment>
<feature type="region of interest" description="Disordered" evidence="1">
    <location>
        <begin position="53"/>
        <end position="80"/>
    </location>
</feature>
<organism evidence="2 3">
    <name type="scientific">Candidatus Synechococcus spongiarum SP3</name>
    <dbReference type="NCBI Taxonomy" id="1604020"/>
    <lineage>
        <taxon>Bacteria</taxon>
        <taxon>Bacillati</taxon>
        <taxon>Cyanobacteriota</taxon>
        <taxon>Cyanophyceae</taxon>
        <taxon>Synechococcales</taxon>
        <taxon>Synechococcaceae</taxon>
        <taxon>Synechococcus</taxon>
    </lineage>
</organism>
<sequence length="80" mass="8981">MPIDLDVFYRRSSQVLRDEKADDRSQRTVICVDGRFLFRFFLNGDTGIVAGSSGNRQDCHAGHQHGGPCGRNGPDPFRAW</sequence>
<dbReference type="AlphaFoldDB" id="A0A0G2HL76"/>
<accession>A0A0G2HL76</accession>
<reference evidence="2 3" key="1">
    <citation type="submission" date="2015-01" db="EMBL/GenBank/DDBJ databases">
        <title>Lifestyle Evolution in Cyanobacterial Symbionts of Sponges.</title>
        <authorList>
            <person name="Burgsdorf I."/>
            <person name="Slaby B.M."/>
            <person name="Handley K.M."/>
            <person name="Haber M."/>
            <person name="Blom J."/>
            <person name="Marshall C.W."/>
            <person name="Gilbert J.A."/>
            <person name="Hentschel U."/>
            <person name="Steindler L."/>
        </authorList>
    </citation>
    <scope>NUCLEOTIDE SEQUENCE [LARGE SCALE GENOMIC DNA]</scope>
    <source>
        <strain evidence="2">SP3</strain>
    </source>
</reference>
<evidence type="ECO:0000313" key="2">
    <source>
        <dbReference type="EMBL" id="KKZ12436.1"/>
    </source>
</evidence>